<evidence type="ECO:0000313" key="4">
    <source>
        <dbReference type="Proteomes" id="UP000000589"/>
    </source>
</evidence>
<gene>
    <name evidence="2 3" type="primary">Gm28053</name>
    <name evidence="3" type="synonym">Gimap1</name>
</gene>
<dbReference type="MGI" id="MGI:5547789">
    <property type="gene designation" value="Gm28053"/>
</dbReference>
<dbReference type="VEuPathDB" id="HostDB:ENSMUSG00000098715"/>
<dbReference type="Bgee" id="ENSMUSG00000098715">
    <property type="expression patterns" value="Expressed in yolk sac and 51 other cell types or tissues"/>
</dbReference>
<reference evidence="2 4" key="1">
    <citation type="journal article" date="2009" name="PLoS Biol.">
        <title>Lineage-specific biology revealed by a finished genome assembly of the mouse.</title>
        <authorList>
            <consortium name="Mouse Genome Sequencing Consortium"/>
            <person name="Church D.M."/>
            <person name="Goodstadt L."/>
            <person name="Hillier L.W."/>
            <person name="Zody M.C."/>
            <person name="Goldstein S."/>
            <person name="She X."/>
            <person name="Bult C.J."/>
            <person name="Agarwala R."/>
            <person name="Cherry J.L."/>
            <person name="DiCuccio M."/>
            <person name="Hlavina W."/>
            <person name="Kapustin Y."/>
            <person name="Meric P."/>
            <person name="Maglott D."/>
            <person name="Birtle Z."/>
            <person name="Marques A.C."/>
            <person name="Graves T."/>
            <person name="Zhou S."/>
            <person name="Teague B."/>
            <person name="Potamousis K."/>
            <person name="Churas C."/>
            <person name="Place M."/>
            <person name="Herschleb J."/>
            <person name="Runnheim R."/>
            <person name="Forrest D."/>
            <person name="Amos-Landgraf J."/>
            <person name="Schwartz D.C."/>
            <person name="Cheng Z."/>
            <person name="Lindblad-Toh K."/>
            <person name="Eichler E.E."/>
            <person name="Ponting C.P."/>
        </authorList>
    </citation>
    <scope>NUCLEOTIDE SEQUENCE [LARGE SCALE GENOMIC DNA]</scope>
    <source>
        <strain evidence="2 4">C57BL/6J</strain>
    </source>
</reference>
<dbReference type="AlphaFoldDB" id="D3YZL2"/>
<dbReference type="SMR" id="D3YZL2"/>
<sequence>MGGRKMARDEEDAYEENGTPSEEHIWNYSSRTRSPLCTRI</sequence>
<organism evidence="2 4">
    <name type="scientific">Mus musculus</name>
    <name type="common">Mouse</name>
    <dbReference type="NCBI Taxonomy" id="10090"/>
    <lineage>
        <taxon>Eukaryota</taxon>
        <taxon>Metazoa</taxon>
        <taxon>Chordata</taxon>
        <taxon>Craniata</taxon>
        <taxon>Vertebrata</taxon>
        <taxon>Euteleostomi</taxon>
        <taxon>Mammalia</taxon>
        <taxon>Eutheria</taxon>
        <taxon>Euarchontoglires</taxon>
        <taxon>Glires</taxon>
        <taxon>Rodentia</taxon>
        <taxon>Myomorpha</taxon>
        <taxon>Muroidea</taxon>
        <taxon>Muridae</taxon>
        <taxon>Murinae</taxon>
        <taxon>Mus</taxon>
        <taxon>Mus</taxon>
    </lineage>
</organism>
<dbReference type="Proteomes" id="UP000000589">
    <property type="component" value="Chromosome 6"/>
</dbReference>
<dbReference type="Ensembl" id="ENSMUST00000204408.2">
    <property type="protein sequence ID" value="ENSMUSP00000145065.2"/>
    <property type="gene ID" value="ENSMUSG00000098715.7"/>
</dbReference>
<proteinExistence type="predicted"/>
<keyword evidence="4" id="KW-1185">Reference proteome</keyword>
<evidence type="ECO:0000313" key="3">
    <source>
        <dbReference type="MGI" id="MGI:5547789"/>
    </source>
</evidence>
<evidence type="ECO:0000313" key="2">
    <source>
        <dbReference type="Ensembl" id="ENSMUSP00000116007.2"/>
    </source>
</evidence>
<dbReference type="HOGENOM" id="CLU_3299197_0_0_1"/>
<dbReference type="Ensembl" id="ENSMUST00000127537.6">
    <property type="protein sequence ID" value="ENSMUSP00000116007.2"/>
    <property type="gene ID" value="ENSMUSG00000098715.7"/>
</dbReference>
<dbReference type="AGR" id="MGI:5547789"/>
<reference evidence="2" key="3">
    <citation type="submission" date="2025-05" db="UniProtKB">
        <authorList>
            <consortium name="Ensembl"/>
        </authorList>
    </citation>
    <scope>IDENTIFICATION</scope>
    <source>
        <strain evidence="2">C57BL/6J</strain>
    </source>
</reference>
<reference evidence="2" key="2">
    <citation type="journal article" date="2011" name="PLoS Biol.">
        <title>Modernizing reference genome assemblies.</title>
        <authorList>
            <person name="Church D.M."/>
            <person name="Schneider V.A."/>
            <person name="Graves T."/>
            <person name="Auger K."/>
            <person name="Cunningham F."/>
            <person name="Bouk N."/>
            <person name="Chen H.C."/>
            <person name="Agarwala R."/>
            <person name="McLaren W.M."/>
            <person name="Ritchie G.R."/>
            <person name="Albracht D."/>
            <person name="Kremitzki M."/>
            <person name="Rock S."/>
            <person name="Kotkiewicz H."/>
            <person name="Kremitzki C."/>
            <person name="Wollam A."/>
            <person name="Trani L."/>
            <person name="Fulton L."/>
            <person name="Fulton R."/>
            <person name="Matthews L."/>
            <person name="Whitehead S."/>
            <person name="Chow W."/>
            <person name="Torrance J."/>
            <person name="Dunn M."/>
            <person name="Harden G."/>
            <person name="Threadgold G."/>
            <person name="Wood J."/>
            <person name="Collins J."/>
            <person name="Heath P."/>
            <person name="Griffiths G."/>
            <person name="Pelan S."/>
            <person name="Grafham D."/>
            <person name="Eichler E.E."/>
            <person name="Weinstock G."/>
            <person name="Mardis E.R."/>
            <person name="Wilson R.K."/>
            <person name="Howe K."/>
            <person name="Flicek P."/>
            <person name="Hubbard T."/>
        </authorList>
    </citation>
    <scope>NUCLEOTIDE SEQUENCE [LARGE SCALE GENOMIC DNA]</scope>
    <source>
        <strain evidence="2">C57BL/6J</strain>
    </source>
</reference>
<protein>
    <submittedName>
        <fullName evidence="2">Predicted gene, 28053</fullName>
    </submittedName>
</protein>
<name>D3YZL2_MOUSE</name>
<evidence type="ECO:0000256" key="1">
    <source>
        <dbReference type="SAM" id="MobiDB-lite"/>
    </source>
</evidence>
<feature type="compositionally biased region" description="Polar residues" evidence="1">
    <location>
        <begin position="27"/>
        <end position="40"/>
    </location>
</feature>
<dbReference type="PaxDb" id="10090-ENSMUSP00000116007"/>
<feature type="region of interest" description="Disordered" evidence="1">
    <location>
        <begin position="1"/>
        <end position="40"/>
    </location>
</feature>
<accession>D3YZL2</accession>